<dbReference type="Pfam" id="PF04127">
    <property type="entry name" value="DFP"/>
    <property type="match status" value="1"/>
</dbReference>
<dbReference type="EC" id="6.3.2.5" evidence="3"/>
<dbReference type="PANTHER" id="PTHR14359:SF6">
    <property type="entry name" value="PHOSPHOPANTOTHENOYLCYSTEINE DECARBOXYLASE"/>
    <property type="match status" value="1"/>
</dbReference>
<comment type="similarity">
    <text evidence="3 4">In the N-terminal section; belongs to the HFCD (homo-oligomeric flavin containing Cys decarboxylase) superfamily.</text>
</comment>
<comment type="pathway">
    <text evidence="3 4">Cofactor biosynthesis; coenzyme A biosynthesis; CoA from (R)-pantothenate: step 2/5.</text>
</comment>
<feature type="domain" description="Flavoprotein" evidence="5">
    <location>
        <begin position="11"/>
        <end position="179"/>
    </location>
</feature>
<evidence type="ECO:0000256" key="1">
    <source>
        <dbReference type="ARBA" id="ARBA00022793"/>
    </source>
</evidence>
<evidence type="ECO:0000259" key="5">
    <source>
        <dbReference type="Pfam" id="PF02441"/>
    </source>
</evidence>
<dbReference type="NCBIfam" id="TIGR00521">
    <property type="entry name" value="coaBC_dfp"/>
    <property type="match status" value="1"/>
</dbReference>
<dbReference type="Gene3D" id="3.40.50.1950">
    <property type="entry name" value="Flavin prenyltransferase-like"/>
    <property type="match status" value="1"/>
</dbReference>
<evidence type="ECO:0000259" key="6">
    <source>
        <dbReference type="Pfam" id="PF04127"/>
    </source>
</evidence>
<comment type="catalytic activity">
    <reaction evidence="3 4">
        <text>(R)-4'-phosphopantothenate + L-cysteine + CTP = N-[(R)-4-phosphopantothenoyl]-L-cysteine + CMP + diphosphate + H(+)</text>
        <dbReference type="Rhea" id="RHEA:19397"/>
        <dbReference type="ChEBI" id="CHEBI:10986"/>
        <dbReference type="ChEBI" id="CHEBI:15378"/>
        <dbReference type="ChEBI" id="CHEBI:33019"/>
        <dbReference type="ChEBI" id="CHEBI:35235"/>
        <dbReference type="ChEBI" id="CHEBI:37563"/>
        <dbReference type="ChEBI" id="CHEBI:59458"/>
        <dbReference type="ChEBI" id="CHEBI:60377"/>
        <dbReference type="EC" id="6.3.2.5"/>
    </reaction>
</comment>
<dbReference type="GO" id="GO:0010181">
    <property type="term" value="F:FMN binding"/>
    <property type="evidence" value="ECO:0007669"/>
    <property type="project" value="UniProtKB-UniRule"/>
</dbReference>
<comment type="function">
    <text evidence="3">Catalyzes two sequential steps in the biosynthesis of coenzyme A. In the first step cysteine is conjugated to 4'-phosphopantothenate to form 4-phosphopantothenoylcysteine. In the second step the latter compound is decarboxylated to form 4'-phosphopantotheine.</text>
</comment>
<dbReference type="AlphaFoldDB" id="A0A6B8WBV7"/>
<comment type="function">
    <text evidence="4">Catalyzes two steps in the biosynthesis of coenzyme A. In the first step cysteine is conjugated to 4'-phosphopantothenate to form 4-phosphopantothenoylcysteine, in the latter compound is decarboxylated to form 4'-phosphopantotheine.</text>
</comment>
<keyword evidence="3" id="KW-0460">Magnesium</keyword>
<comment type="catalytic activity">
    <reaction evidence="3 4">
        <text>N-[(R)-4-phosphopantothenoyl]-L-cysteine + H(+) = (R)-4'-phosphopantetheine + CO2</text>
        <dbReference type="Rhea" id="RHEA:16793"/>
        <dbReference type="ChEBI" id="CHEBI:15378"/>
        <dbReference type="ChEBI" id="CHEBI:16526"/>
        <dbReference type="ChEBI" id="CHEBI:59458"/>
        <dbReference type="ChEBI" id="CHEBI:61723"/>
        <dbReference type="EC" id="4.1.1.36"/>
    </reaction>
</comment>
<dbReference type="EC" id="4.1.1.36" evidence="3"/>
<dbReference type="Pfam" id="PF02441">
    <property type="entry name" value="Flavoprotein"/>
    <property type="match status" value="1"/>
</dbReference>
<dbReference type="KEGG" id="cok:COCCU_07835"/>
<feature type="binding site" evidence="3">
    <location>
        <position position="338"/>
    </location>
    <ligand>
        <name>CTP</name>
        <dbReference type="ChEBI" id="CHEBI:37563"/>
    </ligand>
</feature>
<dbReference type="InterPro" id="IPR005252">
    <property type="entry name" value="CoaBC"/>
</dbReference>
<feature type="region of interest" description="Phosphopantothenoylcysteine decarboxylase" evidence="3">
    <location>
        <begin position="1"/>
        <end position="195"/>
    </location>
</feature>
<dbReference type="GO" id="GO:0046872">
    <property type="term" value="F:metal ion binding"/>
    <property type="evidence" value="ECO:0007669"/>
    <property type="project" value="UniProtKB-KW"/>
</dbReference>
<keyword evidence="1 3" id="KW-0210">Decarboxylase</keyword>
<evidence type="ECO:0000313" key="7">
    <source>
        <dbReference type="EMBL" id="QGU07500.1"/>
    </source>
</evidence>
<keyword evidence="2 3" id="KW-0456">Lyase</keyword>
<dbReference type="GO" id="GO:0004633">
    <property type="term" value="F:phosphopantothenoylcysteine decarboxylase activity"/>
    <property type="evidence" value="ECO:0007669"/>
    <property type="project" value="UniProtKB-UniRule"/>
</dbReference>
<name>A0A6B8WBV7_9CORY</name>
<keyword evidence="3" id="KW-0479">Metal-binding</keyword>
<dbReference type="Proteomes" id="UP000424462">
    <property type="component" value="Chromosome"/>
</dbReference>
<dbReference type="Gene3D" id="3.40.50.10300">
    <property type="entry name" value="CoaB-like"/>
    <property type="match status" value="1"/>
</dbReference>
<sequence>MKQQPEELGRKIVVGVAGGIAAYKACHLVRDLKEYGDDVRVVPTDSALRFVGAATFEALSGNPVSTTVFDAVEEVQHVRVGQEAEAIVVAPATADFMARVAAGRADDLLTATLLVATCPVILVPAMHTEMWWNPATRANVSLLRERGIIVMEPAHGRLTGKDTGPGRLPEPEQIAELVRTVLDGQVPKYDWVGKKVLITAGGTQENIDPVRYVGNRSSGRQGYALAEVAVQRGAEVTLIVGNVDELPTPPGARVLPVVSTAEMAAAVAKHAPVQDLVIMAAAVADFRPDTQATAKMKKGRNEDSLQTLSMVENPDILRTLVQDRSAGKIPASTVIVGFAAETGDPEHSALELATQKLGRKGCDLLMCNEVGADKVFGQKRNRGWLLARSEDPASPQVTEIEDGSKQVVAAQILAAVDELRIGQE</sequence>
<feature type="binding site" evidence="3">
    <location>
        <position position="285"/>
    </location>
    <ligand>
        <name>CTP</name>
        <dbReference type="ChEBI" id="CHEBI:37563"/>
    </ligand>
</feature>
<dbReference type="PANTHER" id="PTHR14359">
    <property type="entry name" value="HOMO-OLIGOMERIC FLAVIN CONTAINING CYS DECARBOXYLASE FAMILY"/>
    <property type="match status" value="1"/>
</dbReference>
<comment type="cofactor">
    <cofactor evidence="3">
        <name>FMN</name>
        <dbReference type="ChEBI" id="CHEBI:58210"/>
    </cofactor>
    <text evidence="3">Binds 1 FMN per subunit.</text>
</comment>
<dbReference type="GO" id="GO:0071513">
    <property type="term" value="C:phosphopantothenoylcysteine decarboxylase complex"/>
    <property type="evidence" value="ECO:0007669"/>
    <property type="project" value="TreeGrafter"/>
</dbReference>
<dbReference type="GO" id="GO:0015941">
    <property type="term" value="P:pantothenate catabolic process"/>
    <property type="evidence" value="ECO:0007669"/>
    <property type="project" value="InterPro"/>
</dbReference>
<feature type="binding site" evidence="3">
    <location>
        <position position="295"/>
    </location>
    <ligand>
        <name>CTP</name>
        <dbReference type="ChEBI" id="CHEBI:37563"/>
    </ligand>
</feature>
<comment type="caution">
    <text evidence="3">Lacks conserved residue(s) required for the propagation of feature annotation.</text>
</comment>
<keyword evidence="3 4" id="KW-0288">FMN</keyword>
<dbReference type="GO" id="GO:0004632">
    <property type="term" value="F:phosphopantothenate--cysteine ligase activity"/>
    <property type="evidence" value="ECO:0007669"/>
    <property type="project" value="UniProtKB-UniRule"/>
</dbReference>
<dbReference type="InterPro" id="IPR007085">
    <property type="entry name" value="DNA/pantothenate-metab_flavo_C"/>
</dbReference>
<comment type="cofactor">
    <cofactor evidence="3">
        <name>Mg(2+)</name>
        <dbReference type="ChEBI" id="CHEBI:18420"/>
    </cofactor>
</comment>
<dbReference type="InterPro" id="IPR036551">
    <property type="entry name" value="Flavin_trans-like"/>
</dbReference>
<dbReference type="InterPro" id="IPR003382">
    <property type="entry name" value="Flavoprotein"/>
</dbReference>
<reference evidence="7 8" key="1">
    <citation type="submission" date="2019-11" db="EMBL/GenBank/DDBJ databases">
        <title>Complete genome sequence of Corynebacterium kalinowskii 1959, a novel Corynebacterium species isolated from soil of a small paddock in Vilsendorf, Germany.</title>
        <authorList>
            <person name="Schaffert L."/>
            <person name="Ruwe M."/>
            <person name="Milse J."/>
            <person name="Hanuschka K."/>
            <person name="Ortseifen V."/>
            <person name="Droste J."/>
            <person name="Brandt D."/>
            <person name="Schlueter L."/>
            <person name="Kutter Y."/>
            <person name="Vinke S."/>
            <person name="Viehoefer P."/>
            <person name="Jacob L."/>
            <person name="Luebke N.-C."/>
            <person name="Schulte-Berndt E."/>
            <person name="Hain C."/>
            <person name="Linder M."/>
            <person name="Schmidt P."/>
            <person name="Wollenschlaeger L."/>
            <person name="Luttermann T."/>
            <person name="Thieme E."/>
            <person name="Hassa J."/>
            <person name="Haak M."/>
            <person name="Wittchen M."/>
            <person name="Mentz A."/>
            <person name="Persicke M."/>
            <person name="Busche T."/>
            <person name="Ruckert C."/>
        </authorList>
    </citation>
    <scope>NUCLEOTIDE SEQUENCE [LARGE SCALE GENOMIC DNA]</scope>
    <source>
        <strain evidence="7 8">2039</strain>
    </source>
</reference>
<evidence type="ECO:0000256" key="3">
    <source>
        <dbReference type="HAMAP-Rule" id="MF_02225"/>
    </source>
</evidence>
<dbReference type="SUPFAM" id="SSF102645">
    <property type="entry name" value="CoaB-like"/>
    <property type="match status" value="1"/>
</dbReference>
<comment type="pathway">
    <text evidence="3 4">Cofactor biosynthesis; coenzyme A biosynthesis; CoA from (R)-pantothenate: step 3/5.</text>
</comment>
<dbReference type="HAMAP" id="MF_02225">
    <property type="entry name" value="CoaBC"/>
    <property type="match status" value="1"/>
</dbReference>
<protein>
    <recommendedName>
        <fullName evidence="3">Coenzyme A biosynthesis bifunctional protein CoaBC</fullName>
    </recommendedName>
    <alternativeName>
        <fullName evidence="3">DNA/pantothenate metabolism flavoprotein</fullName>
    </alternativeName>
    <alternativeName>
        <fullName evidence="3">Phosphopantothenoylcysteine synthetase/decarboxylase</fullName>
        <shortName evidence="3">PPCS-PPCDC</shortName>
    </alternativeName>
    <domain>
        <recommendedName>
            <fullName evidence="3">Phosphopantothenoylcysteine decarboxylase</fullName>
            <shortName evidence="3">PPC decarboxylase</shortName>
            <shortName evidence="3">PPC-DC</shortName>
            <ecNumber evidence="3">4.1.1.36</ecNumber>
        </recommendedName>
        <alternativeName>
            <fullName evidence="3">CoaC</fullName>
        </alternativeName>
    </domain>
    <domain>
        <recommendedName>
            <fullName evidence="3">Phosphopantothenate--cysteine ligase</fullName>
            <ecNumber evidence="3">6.3.2.5</ecNumber>
        </recommendedName>
        <alternativeName>
            <fullName evidence="3">CoaB</fullName>
        </alternativeName>
        <alternativeName>
            <fullName evidence="3">Phosphopantothenoylcysteine synthetase</fullName>
            <shortName evidence="3">PPC synthetase</shortName>
            <shortName evidence="3">PPC-S</shortName>
        </alternativeName>
    </domain>
</protein>
<comment type="similarity">
    <text evidence="3 4">In the C-terminal section; belongs to the PPC synthetase family.</text>
</comment>
<feature type="binding site" evidence="3">
    <location>
        <position position="360"/>
    </location>
    <ligand>
        <name>CTP</name>
        <dbReference type="ChEBI" id="CHEBI:37563"/>
    </ligand>
</feature>
<feature type="binding site" evidence="3">
    <location>
        <begin position="314"/>
        <end position="317"/>
    </location>
    <ligand>
        <name>CTP</name>
        <dbReference type="ChEBI" id="CHEBI:37563"/>
    </ligand>
</feature>
<organism evidence="7 8">
    <name type="scientific">Corynebacterium occultum</name>
    <dbReference type="NCBI Taxonomy" id="2675219"/>
    <lineage>
        <taxon>Bacteria</taxon>
        <taxon>Bacillati</taxon>
        <taxon>Actinomycetota</taxon>
        <taxon>Actinomycetes</taxon>
        <taxon>Mycobacteriales</taxon>
        <taxon>Corynebacteriaceae</taxon>
        <taxon>Corynebacterium</taxon>
    </lineage>
</organism>
<dbReference type="GO" id="GO:0015937">
    <property type="term" value="P:coenzyme A biosynthetic process"/>
    <property type="evidence" value="ECO:0007669"/>
    <property type="project" value="UniProtKB-UniRule"/>
</dbReference>
<keyword evidence="3 4" id="KW-0285">Flavoprotein</keyword>
<feature type="domain" description="DNA/pantothenate metabolism flavoprotein C-terminal" evidence="6">
    <location>
        <begin position="192"/>
        <end position="417"/>
    </location>
</feature>
<dbReference type="SUPFAM" id="SSF52507">
    <property type="entry name" value="Homo-oligomeric flavin-containing Cys decarboxylases, HFCD"/>
    <property type="match status" value="1"/>
</dbReference>
<feature type="binding site" evidence="3">
    <location>
        <position position="356"/>
    </location>
    <ligand>
        <name>CTP</name>
        <dbReference type="ChEBI" id="CHEBI:37563"/>
    </ligand>
</feature>
<dbReference type="InterPro" id="IPR035929">
    <property type="entry name" value="CoaB-like_sf"/>
</dbReference>
<evidence type="ECO:0000256" key="4">
    <source>
        <dbReference type="RuleBase" id="RU364078"/>
    </source>
</evidence>
<proteinExistence type="inferred from homology"/>
<evidence type="ECO:0000256" key="2">
    <source>
        <dbReference type="ARBA" id="ARBA00023239"/>
    </source>
</evidence>
<dbReference type="EMBL" id="CP046455">
    <property type="protein sequence ID" value="QGU07500.1"/>
    <property type="molecule type" value="Genomic_DNA"/>
</dbReference>
<gene>
    <name evidence="3 7" type="primary">coaBC</name>
    <name evidence="7" type="ORF">COCCU_07835</name>
</gene>
<feature type="region of interest" description="Phosphopantothenate--cysteine ligase" evidence="3">
    <location>
        <begin position="196"/>
        <end position="424"/>
    </location>
</feature>
<accession>A0A6B8WBV7</accession>
<evidence type="ECO:0000313" key="8">
    <source>
        <dbReference type="Proteomes" id="UP000424462"/>
    </source>
</evidence>
<keyword evidence="3 4" id="KW-0436">Ligase</keyword>
<keyword evidence="3" id="KW-0511">Multifunctional enzyme</keyword>
<dbReference type="UniPathway" id="UPA00241">
    <property type="reaction ID" value="UER00353"/>
</dbReference>
<keyword evidence="8" id="KW-1185">Reference proteome</keyword>